<name>A0ACD3QX83_LARCR</name>
<organism evidence="1 2">
    <name type="scientific">Larimichthys crocea</name>
    <name type="common">Large yellow croaker</name>
    <name type="synonym">Pseudosciaena crocea</name>
    <dbReference type="NCBI Taxonomy" id="215358"/>
    <lineage>
        <taxon>Eukaryota</taxon>
        <taxon>Metazoa</taxon>
        <taxon>Chordata</taxon>
        <taxon>Craniata</taxon>
        <taxon>Vertebrata</taxon>
        <taxon>Euteleostomi</taxon>
        <taxon>Actinopterygii</taxon>
        <taxon>Neopterygii</taxon>
        <taxon>Teleostei</taxon>
        <taxon>Neoteleostei</taxon>
        <taxon>Acanthomorphata</taxon>
        <taxon>Eupercaria</taxon>
        <taxon>Sciaenidae</taxon>
        <taxon>Larimichthys</taxon>
    </lineage>
</organism>
<protein>
    <submittedName>
        <fullName evidence="1">Uncharacterized protein</fullName>
    </submittedName>
</protein>
<reference evidence="1" key="1">
    <citation type="submission" date="2018-11" db="EMBL/GenBank/DDBJ databases">
        <title>The sequence and de novo assembly of Larimichthys crocea genome using PacBio and Hi-C technologies.</title>
        <authorList>
            <person name="Xu P."/>
            <person name="Chen B."/>
            <person name="Zhou Z."/>
            <person name="Ke Q."/>
            <person name="Wu Y."/>
            <person name="Bai H."/>
            <person name="Pu F."/>
        </authorList>
    </citation>
    <scope>NUCLEOTIDE SEQUENCE</scope>
    <source>
        <tissue evidence="1">Muscle</tissue>
    </source>
</reference>
<proteinExistence type="predicted"/>
<accession>A0ACD3QX83</accession>
<gene>
    <name evidence="1" type="ORF">E3U43_019151</name>
</gene>
<keyword evidence="2" id="KW-1185">Reference proteome</keyword>
<dbReference type="Proteomes" id="UP000793456">
    <property type="component" value="Chromosome XIII"/>
</dbReference>
<comment type="caution">
    <text evidence="1">The sequence shown here is derived from an EMBL/GenBank/DDBJ whole genome shotgun (WGS) entry which is preliminary data.</text>
</comment>
<evidence type="ECO:0000313" key="1">
    <source>
        <dbReference type="EMBL" id="TMS11760.1"/>
    </source>
</evidence>
<sequence length="553" mass="62717">MSVKMRLALRICSRRSPWQPVTTSIKDLPFRIHPLAHIGDSRPSLAGTSVRFYSQDGVRSEDRLTPVISSDGATSNKPRFPFNDHLQQCGSPSDVLDLTCRYAPTVRQISNCLTHMWSATKKMADEQRRCELELMFEHPALDRLLQNAMKSAGHMRNEDLAYSLISMVKLGVPQRSRVVQTFLRACQEKLNDFDEKCLSIMASCLRDMKEDTPNVFALKEGMRLLVEARLPKIKNVMSLQTMMYMLGENAPLNLKRKLEGKALSLIDQFSLPNAQHMISTMATMGFYSKPLLDVCSRKIKEDLYGIPFNRLFTVLLSYKELRYRDFDLLTSLSDYIASSLDLWTTKQLVLFLSVFENLAFYPAALMEAFAEKVIANPDALTLQDLFCVLKAYSSLNYDVQHQRQQFLDSLSQVLDAYLPKMSEFELLKTVYYLCQLGHFPSAQLEKLLQGSTLEQFKMTAPRFVQNQERMFQMVNLCLRLDRPPLPTPLTVPSFVLGEPTLSGPSANPWFSQSMRSVLGDQVDTGASGKGGGGGLLLHRWCHNQTSAKPKRCD</sequence>
<dbReference type="EMBL" id="CM011686">
    <property type="protein sequence ID" value="TMS11760.1"/>
    <property type="molecule type" value="Genomic_DNA"/>
</dbReference>
<evidence type="ECO:0000313" key="2">
    <source>
        <dbReference type="Proteomes" id="UP000793456"/>
    </source>
</evidence>